<reference evidence="1" key="1">
    <citation type="journal article" date="2024" name="J. Gen. Virol.">
        <title>Novel phages of Pseudomonas syringae unveil numerous potential auxiliary metabolic genes.</title>
        <authorList>
            <person name="Feltin C."/>
            <person name="Garneau J.R."/>
            <person name="Morris C.E."/>
            <person name="Berard A."/>
            <person name="Torres-Barcelo C."/>
        </authorList>
    </citation>
    <scope>NUCLEOTIDE SEQUENCE</scope>
</reference>
<organism evidence="1">
    <name type="scientific">Pseudomonas phage Cygsa01</name>
    <dbReference type="NCBI Taxonomy" id="3138529"/>
    <lineage>
        <taxon>Viruses</taxon>
    </lineage>
</organism>
<sequence>MAFEYSDFDDPKKFLKYPLAEIKTPHDGDTVWLDRYWVVTPDEHVLFFRGHSAQCNTCLHIMDSMMKRYPRCRMELVPVSYIPASYYT</sequence>
<name>A0AAU6W3Q4_9VIRU</name>
<evidence type="ECO:0000313" key="1">
    <source>
        <dbReference type="EMBL" id="XAI71197.1"/>
    </source>
</evidence>
<proteinExistence type="predicted"/>
<evidence type="ECO:0008006" key="2">
    <source>
        <dbReference type="Google" id="ProtNLM"/>
    </source>
</evidence>
<accession>A0AAU6W3Q4</accession>
<dbReference type="EMBL" id="PP179332">
    <property type="protein sequence ID" value="XAI71197.1"/>
    <property type="molecule type" value="Genomic_DNA"/>
</dbReference>
<gene>
    <name evidence="1" type="ORF">Cygsa01_00151</name>
</gene>
<protein>
    <recommendedName>
        <fullName evidence="2">Thioredoxin</fullName>
    </recommendedName>
</protein>